<dbReference type="InterPro" id="IPR008251">
    <property type="entry name" value="Chromo_shadow_dom"/>
</dbReference>
<dbReference type="SUPFAM" id="SSF54160">
    <property type="entry name" value="Chromo domain-like"/>
    <property type="match status" value="1"/>
</dbReference>
<feature type="compositionally biased region" description="Acidic residues" evidence="4">
    <location>
        <begin position="1"/>
        <end position="12"/>
    </location>
</feature>
<accession>A0A2N6NCM2</accession>
<dbReference type="InterPro" id="IPR016197">
    <property type="entry name" value="Chromo-like_dom_sf"/>
</dbReference>
<dbReference type="EMBL" id="MRVG01000011">
    <property type="protein sequence ID" value="PMB65022.1"/>
    <property type="molecule type" value="Genomic_DNA"/>
</dbReference>
<dbReference type="SMART" id="SM00300">
    <property type="entry name" value="ChSh"/>
    <property type="match status" value="1"/>
</dbReference>
<evidence type="ECO:0000313" key="7">
    <source>
        <dbReference type="Proteomes" id="UP000235728"/>
    </source>
</evidence>
<evidence type="ECO:0000313" key="6">
    <source>
        <dbReference type="EMBL" id="PMB65022.1"/>
    </source>
</evidence>
<sequence>MPPAISDDESSDVDAHLPVASWRDDDDSDSRSARRSAAAAEPQAIDVDVDDEDGAEPAEKAGLAQNGDDKDEDEDEEGEEDVFIVEVIKKHMIDEDIGGRDSIFQQTATAASGKKRGRKAGVSGSADPTPVKRSRKSNGAGHPGATSPPASSKPWSPPAGSWEDDIDAIDACQDEGTGQLMVYLVWKNGKKTRHTTSVIYAKCPQKFYERHVKIVKPEES</sequence>
<reference evidence="6 7" key="1">
    <citation type="journal article" date="2016" name="Appl. Microbiol. Biotechnol.">
        <title>Characterization of T-DNA insertion mutants with decreased virulence in the entomopathogenic fungus Beauveria bassiana JEF-007.</title>
        <authorList>
            <person name="Kim S."/>
            <person name="Lee S.J."/>
            <person name="Nai Y.S."/>
            <person name="Yu J.S."/>
            <person name="Lee M.R."/>
            <person name="Yang Y.T."/>
            <person name="Kim J.S."/>
        </authorList>
    </citation>
    <scope>NUCLEOTIDE SEQUENCE [LARGE SCALE GENOMIC DNA]</scope>
    <source>
        <strain evidence="6 7">JEF-007</strain>
    </source>
</reference>
<feature type="compositionally biased region" description="Acidic residues" evidence="4">
    <location>
        <begin position="47"/>
        <end position="56"/>
    </location>
</feature>
<dbReference type="Pfam" id="PF01393">
    <property type="entry name" value="Chromo_shadow"/>
    <property type="match status" value="1"/>
</dbReference>
<evidence type="ECO:0000256" key="4">
    <source>
        <dbReference type="SAM" id="MobiDB-lite"/>
    </source>
</evidence>
<feature type="domain" description="Chromo shadow" evidence="5">
    <location>
        <begin position="156"/>
        <end position="217"/>
    </location>
</feature>
<evidence type="ECO:0000256" key="2">
    <source>
        <dbReference type="ARBA" id="ARBA00011353"/>
    </source>
</evidence>
<feature type="compositionally biased region" description="Low complexity" evidence="4">
    <location>
        <begin position="147"/>
        <end position="161"/>
    </location>
</feature>
<dbReference type="AlphaFoldDB" id="A0A2N6NCM2"/>
<keyword evidence="3" id="KW-0539">Nucleus</keyword>
<dbReference type="GO" id="GO:0005634">
    <property type="term" value="C:nucleus"/>
    <property type="evidence" value="ECO:0007669"/>
    <property type="project" value="UniProtKB-SubCell"/>
</dbReference>
<feature type="compositionally biased region" description="Acidic residues" evidence="4">
    <location>
        <begin position="69"/>
        <end position="83"/>
    </location>
</feature>
<dbReference type="PHI-base" id="PHI:11717"/>
<dbReference type="Proteomes" id="UP000235728">
    <property type="component" value="Unassembled WGS sequence"/>
</dbReference>
<comment type="subcellular location">
    <subcellularLocation>
        <location evidence="1">Nucleus</location>
    </subcellularLocation>
</comment>
<dbReference type="CDD" id="cd18657">
    <property type="entry name" value="CSD_Swi6"/>
    <property type="match status" value="1"/>
</dbReference>
<feature type="region of interest" description="Disordered" evidence="4">
    <location>
        <begin position="95"/>
        <end position="164"/>
    </location>
</feature>
<gene>
    <name evidence="6" type="primary">swi6</name>
    <name evidence="6" type="ORF">BM221_009209</name>
</gene>
<evidence type="ECO:0000256" key="1">
    <source>
        <dbReference type="ARBA" id="ARBA00004123"/>
    </source>
</evidence>
<protein>
    <submittedName>
        <fullName evidence="6">Chromatin-associated protein swi6</fullName>
    </submittedName>
</protein>
<evidence type="ECO:0000259" key="5">
    <source>
        <dbReference type="SMART" id="SM00300"/>
    </source>
</evidence>
<feature type="region of interest" description="Disordered" evidence="4">
    <location>
        <begin position="1"/>
        <end position="83"/>
    </location>
</feature>
<organism evidence="6 7">
    <name type="scientific">Beauveria bassiana</name>
    <name type="common">White muscardine disease fungus</name>
    <name type="synonym">Tritirachium shiotae</name>
    <dbReference type="NCBI Taxonomy" id="176275"/>
    <lineage>
        <taxon>Eukaryota</taxon>
        <taxon>Fungi</taxon>
        <taxon>Dikarya</taxon>
        <taxon>Ascomycota</taxon>
        <taxon>Pezizomycotina</taxon>
        <taxon>Sordariomycetes</taxon>
        <taxon>Hypocreomycetidae</taxon>
        <taxon>Hypocreales</taxon>
        <taxon>Cordycipitaceae</taxon>
        <taxon>Beauveria</taxon>
    </lineage>
</organism>
<dbReference type="OMA" id="VERICNH"/>
<proteinExistence type="predicted"/>
<name>A0A2N6NCM2_BEABA</name>
<dbReference type="Gene3D" id="2.40.50.40">
    <property type="match status" value="1"/>
</dbReference>
<evidence type="ECO:0000256" key="3">
    <source>
        <dbReference type="ARBA" id="ARBA00023242"/>
    </source>
</evidence>
<comment type="caution">
    <text evidence="6">The sequence shown here is derived from an EMBL/GenBank/DDBJ whole genome shotgun (WGS) entry which is preliminary data.</text>
</comment>
<comment type="subunit">
    <text evidence="2">Component of the NuA4 histone acetyltransferase complex.</text>
</comment>